<protein>
    <recommendedName>
        <fullName evidence="3">Ornithine cyclodeaminase</fullName>
    </recommendedName>
</protein>
<dbReference type="Gene3D" id="3.40.50.720">
    <property type="entry name" value="NAD(P)-binding Rossmann-like Domain"/>
    <property type="match status" value="1"/>
</dbReference>
<dbReference type="InterPro" id="IPR023401">
    <property type="entry name" value="ODC_N"/>
</dbReference>
<evidence type="ECO:0000313" key="1">
    <source>
        <dbReference type="EMBL" id="MFD2206589.1"/>
    </source>
</evidence>
<dbReference type="InterPro" id="IPR036291">
    <property type="entry name" value="NAD(P)-bd_dom_sf"/>
</dbReference>
<dbReference type="PANTHER" id="PTHR13812:SF19">
    <property type="entry name" value="KETIMINE REDUCTASE MU-CRYSTALLIN"/>
    <property type="match status" value="1"/>
</dbReference>
<name>A0ABW5BLZ4_9PROT</name>
<sequence>MTTIPIISLDAIQNSMTRTDILHAVKGALIAHSDGKVISPPPGQLLFDNPKGDCHIKYGYLQGGDTYVVKVASGFYDNPKQGLPVNNGIMMVFSAQTGAPVCILDDRGWLTNVRTAAAGALAAQAGAPAQIRKLGIIGAGEQAELQALWSCELLNINTVDVFARSPSRVKAYAKRMKEHGIDVTISPNIPTLLQKCNLVITTTPANSALIQANDVQSGTHIVAIGADSPGKQELDAALFQRAAVIMVDDHEQCVHHGDYGYAVRAGLVPENSDTPLGAVLAGAKPGRLSDQDITITDLTGIAAEDLAVAGLAWNRCT</sequence>
<evidence type="ECO:0008006" key="3">
    <source>
        <dbReference type="Google" id="ProtNLM"/>
    </source>
</evidence>
<dbReference type="Gene3D" id="3.30.1780.10">
    <property type="entry name" value="ornithine cyclodeaminase, domain 1"/>
    <property type="match status" value="1"/>
</dbReference>
<dbReference type="PANTHER" id="PTHR13812">
    <property type="entry name" value="KETIMINE REDUCTASE MU-CRYSTALLIN"/>
    <property type="match status" value="1"/>
</dbReference>
<reference evidence="2" key="1">
    <citation type="journal article" date="2019" name="Int. J. Syst. Evol. Microbiol.">
        <title>The Global Catalogue of Microorganisms (GCM) 10K type strain sequencing project: providing services to taxonomists for standard genome sequencing and annotation.</title>
        <authorList>
            <consortium name="The Broad Institute Genomics Platform"/>
            <consortium name="The Broad Institute Genome Sequencing Center for Infectious Disease"/>
            <person name="Wu L."/>
            <person name="Ma J."/>
        </authorList>
    </citation>
    <scope>NUCLEOTIDE SEQUENCE [LARGE SCALE GENOMIC DNA]</scope>
    <source>
        <strain evidence="2">CGMCC 4.7192</strain>
    </source>
</reference>
<comment type="caution">
    <text evidence="1">The sequence shown here is derived from an EMBL/GenBank/DDBJ whole genome shotgun (WGS) entry which is preliminary data.</text>
</comment>
<dbReference type="PIRSF" id="PIRSF001439">
    <property type="entry name" value="CryM"/>
    <property type="match status" value="1"/>
</dbReference>
<dbReference type="Pfam" id="PF02423">
    <property type="entry name" value="OCD_Mu_crystall"/>
    <property type="match status" value="1"/>
</dbReference>
<keyword evidence="2" id="KW-1185">Reference proteome</keyword>
<dbReference type="InterPro" id="IPR003462">
    <property type="entry name" value="ODC_Mu_crystall"/>
</dbReference>
<evidence type="ECO:0000313" key="2">
    <source>
        <dbReference type="Proteomes" id="UP001597294"/>
    </source>
</evidence>
<gene>
    <name evidence="1" type="ORF">ACFSKO_13225</name>
</gene>
<dbReference type="Proteomes" id="UP001597294">
    <property type="component" value="Unassembled WGS sequence"/>
</dbReference>
<accession>A0ABW5BLZ4</accession>
<dbReference type="RefSeq" id="WP_380252369.1">
    <property type="nucleotide sequence ID" value="NZ_JBHUII010000006.1"/>
</dbReference>
<organism evidence="1 2">
    <name type="scientific">Kiloniella antarctica</name>
    <dbReference type="NCBI Taxonomy" id="1550907"/>
    <lineage>
        <taxon>Bacteria</taxon>
        <taxon>Pseudomonadati</taxon>
        <taxon>Pseudomonadota</taxon>
        <taxon>Alphaproteobacteria</taxon>
        <taxon>Rhodospirillales</taxon>
        <taxon>Kiloniellaceae</taxon>
        <taxon>Kiloniella</taxon>
    </lineage>
</organism>
<proteinExistence type="predicted"/>
<dbReference type="EMBL" id="JBHUII010000006">
    <property type="protein sequence ID" value="MFD2206589.1"/>
    <property type="molecule type" value="Genomic_DNA"/>
</dbReference>
<dbReference type="SUPFAM" id="SSF51735">
    <property type="entry name" value="NAD(P)-binding Rossmann-fold domains"/>
    <property type="match status" value="1"/>
</dbReference>